<dbReference type="EMBL" id="BAABEO010000001">
    <property type="protein sequence ID" value="GAA3665231.1"/>
    <property type="molecule type" value="Genomic_DNA"/>
</dbReference>
<dbReference type="SUPFAM" id="SSF53335">
    <property type="entry name" value="S-adenosyl-L-methionine-dependent methyltransferases"/>
    <property type="match status" value="1"/>
</dbReference>
<evidence type="ECO:0000313" key="9">
    <source>
        <dbReference type="Proteomes" id="UP001500752"/>
    </source>
</evidence>
<proteinExistence type="inferred from homology"/>
<dbReference type="GO" id="GO:0008168">
    <property type="term" value="F:methyltransferase activity"/>
    <property type="evidence" value="ECO:0007669"/>
    <property type="project" value="UniProtKB-KW"/>
</dbReference>
<keyword evidence="4 7" id="KW-0808">Transferase</keyword>
<evidence type="ECO:0000256" key="3">
    <source>
        <dbReference type="ARBA" id="ARBA00022603"/>
    </source>
</evidence>
<protein>
    <recommendedName>
        <fullName evidence="2 7">Site-specific DNA-methyltransferase (adenine-specific)</fullName>
        <ecNumber evidence="2 7">2.1.1.72</ecNumber>
    </recommendedName>
</protein>
<dbReference type="GO" id="GO:0032259">
    <property type="term" value="P:methylation"/>
    <property type="evidence" value="ECO:0007669"/>
    <property type="project" value="UniProtKB-KW"/>
</dbReference>
<dbReference type="PANTHER" id="PTHR30481">
    <property type="entry name" value="DNA ADENINE METHYLASE"/>
    <property type="match status" value="1"/>
</dbReference>
<reference evidence="9" key="1">
    <citation type="journal article" date="2019" name="Int. J. Syst. Evol. Microbiol.">
        <title>The Global Catalogue of Microorganisms (GCM) 10K type strain sequencing project: providing services to taxonomists for standard genome sequencing and annotation.</title>
        <authorList>
            <consortium name="The Broad Institute Genomics Platform"/>
            <consortium name="The Broad Institute Genome Sequencing Center for Infectious Disease"/>
            <person name="Wu L."/>
            <person name="Ma J."/>
        </authorList>
    </citation>
    <scope>NUCLEOTIDE SEQUENCE [LARGE SCALE GENOMIC DNA]</scope>
    <source>
        <strain evidence="9">JCM 30742</strain>
    </source>
</reference>
<evidence type="ECO:0000256" key="5">
    <source>
        <dbReference type="ARBA" id="ARBA00022691"/>
    </source>
</evidence>
<dbReference type="PANTHER" id="PTHR30481:SF3">
    <property type="entry name" value="DNA ADENINE METHYLASE"/>
    <property type="match status" value="1"/>
</dbReference>
<evidence type="ECO:0000313" key="8">
    <source>
        <dbReference type="EMBL" id="GAA3665231.1"/>
    </source>
</evidence>
<dbReference type="PROSITE" id="PS00092">
    <property type="entry name" value="N6_MTASE"/>
    <property type="match status" value="1"/>
</dbReference>
<name>A0ABP7BN43_9MICC</name>
<gene>
    <name evidence="8" type="ORF">GCM10023081_00140</name>
</gene>
<dbReference type="InterPro" id="IPR023095">
    <property type="entry name" value="Ade_MeTrfase_dom_2"/>
</dbReference>
<dbReference type="PRINTS" id="PR00505">
    <property type="entry name" value="D12N6MTFRASE"/>
</dbReference>
<evidence type="ECO:0000256" key="6">
    <source>
        <dbReference type="ARBA" id="ARBA00047942"/>
    </source>
</evidence>
<dbReference type="InterPro" id="IPR002052">
    <property type="entry name" value="DNA_methylase_N6_adenine_CS"/>
</dbReference>
<dbReference type="Pfam" id="PF02086">
    <property type="entry name" value="MethyltransfD12"/>
    <property type="match status" value="1"/>
</dbReference>
<evidence type="ECO:0000256" key="2">
    <source>
        <dbReference type="ARBA" id="ARBA00011900"/>
    </source>
</evidence>
<dbReference type="InterPro" id="IPR012327">
    <property type="entry name" value="MeTrfase_D12"/>
</dbReference>
<comment type="catalytic activity">
    <reaction evidence="6 7">
        <text>a 2'-deoxyadenosine in DNA + S-adenosyl-L-methionine = an N(6)-methyl-2'-deoxyadenosine in DNA + S-adenosyl-L-homocysteine + H(+)</text>
        <dbReference type="Rhea" id="RHEA:15197"/>
        <dbReference type="Rhea" id="RHEA-COMP:12418"/>
        <dbReference type="Rhea" id="RHEA-COMP:12419"/>
        <dbReference type="ChEBI" id="CHEBI:15378"/>
        <dbReference type="ChEBI" id="CHEBI:57856"/>
        <dbReference type="ChEBI" id="CHEBI:59789"/>
        <dbReference type="ChEBI" id="CHEBI:90615"/>
        <dbReference type="ChEBI" id="CHEBI:90616"/>
        <dbReference type="EC" id="2.1.1.72"/>
    </reaction>
</comment>
<evidence type="ECO:0000256" key="7">
    <source>
        <dbReference type="RuleBase" id="RU361257"/>
    </source>
</evidence>
<dbReference type="NCBIfam" id="TIGR00571">
    <property type="entry name" value="dam"/>
    <property type="match status" value="1"/>
</dbReference>
<accession>A0ABP7BN43</accession>
<organism evidence="8 9">
    <name type="scientific">Arthrobacter ginkgonis</name>
    <dbReference type="NCBI Taxonomy" id="1630594"/>
    <lineage>
        <taxon>Bacteria</taxon>
        <taxon>Bacillati</taxon>
        <taxon>Actinomycetota</taxon>
        <taxon>Actinomycetes</taxon>
        <taxon>Micrococcales</taxon>
        <taxon>Micrococcaceae</taxon>
        <taxon>Arthrobacter</taxon>
    </lineage>
</organism>
<dbReference type="Gene3D" id="1.10.1020.10">
    <property type="entry name" value="Adenine-specific Methyltransferase, Domain 2"/>
    <property type="match status" value="1"/>
</dbReference>
<comment type="similarity">
    <text evidence="1 7">Belongs to the N(4)/N(6)-methyltransferase family.</text>
</comment>
<dbReference type="EC" id="2.1.1.72" evidence="2 7"/>
<dbReference type="InterPro" id="IPR029063">
    <property type="entry name" value="SAM-dependent_MTases_sf"/>
</dbReference>
<evidence type="ECO:0000256" key="1">
    <source>
        <dbReference type="ARBA" id="ARBA00006594"/>
    </source>
</evidence>
<dbReference type="Proteomes" id="UP001500752">
    <property type="component" value="Unassembled WGS sequence"/>
</dbReference>
<sequence>MTVQQRLADTRTFMNPSAFTASAKVLAGPRATKPFVRWAGGKTRLLPHILPHIPDRFENYFEPFLGGGAMFFAVQDRIENRAQLADLNHHLVAAWVAMRDHQEELKPLLEWHRERDSKEFYYEVRAAAPQGLVPRAARFLYLNGVSWNHLWRENSKTGAMNAPWGDRSFKSFDEATLESIKASLQVADVRAADFREVLADAREGDFVYLDPPYLPVFTKSDVEKEPTSKFNKYTAKVFGESDLMSLAALCDDLTDRGVKWVMSNRDTPGVRELFPNADIIGFTTRRAVAAQSRRQVEAGQSPEAIIIGR</sequence>
<comment type="caution">
    <text evidence="8">The sequence shown here is derived from an EMBL/GenBank/DDBJ whole genome shotgun (WGS) entry which is preliminary data.</text>
</comment>
<evidence type="ECO:0000256" key="4">
    <source>
        <dbReference type="ARBA" id="ARBA00022679"/>
    </source>
</evidence>
<keyword evidence="3 7" id="KW-0489">Methyltransferase</keyword>
<dbReference type="Gene3D" id="3.40.50.150">
    <property type="entry name" value="Vaccinia Virus protein VP39"/>
    <property type="match status" value="1"/>
</dbReference>
<dbReference type="RefSeq" id="WP_345147539.1">
    <property type="nucleotide sequence ID" value="NZ_BAABEO010000001.1"/>
</dbReference>
<keyword evidence="9" id="KW-1185">Reference proteome</keyword>
<keyword evidence="5 7" id="KW-0949">S-adenosyl-L-methionine</keyword>